<dbReference type="EMBL" id="JAATJE010000001">
    <property type="protein sequence ID" value="NJC33283.1"/>
    <property type="molecule type" value="Genomic_DNA"/>
</dbReference>
<keyword evidence="6" id="KW-0812">Transmembrane</keyword>
<comment type="caution">
    <text evidence="12">The sequence shown here is derived from an EMBL/GenBank/DDBJ whole genome shotgun (WGS) entry which is preliminary data.</text>
</comment>
<dbReference type="Proteomes" id="UP000734218">
    <property type="component" value="Unassembled WGS sequence"/>
</dbReference>
<keyword evidence="13" id="KW-1185">Reference proteome</keyword>
<evidence type="ECO:0000313" key="13">
    <source>
        <dbReference type="Proteomes" id="UP000734218"/>
    </source>
</evidence>
<dbReference type="Gene3D" id="3.55.40.10">
    <property type="entry name" value="minor pseudopilin epsh domain"/>
    <property type="match status" value="1"/>
</dbReference>
<accession>A0ABX0XIX2</accession>
<evidence type="ECO:0000313" key="12">
    <source>
        <dbReference type="EMBL" id="NJC33283.1"/>
    </source>
</evidence>
<keyword evidence="5" id="KW-0997">Cell inner membrane</keyword>
<evidence type="ECO:0000256" key="8">
    <source>
        <dbReference type="ARBA" id="ARBA00023136"/>
    </source>
</evidence>
<evidence type="ECO:0000256" key="3">
    <source>
        <dbReference type="ARBA" id="ARBA00022475"/>
    </source>
</evidence>
<comment type="subcellular location">
    <subcellularLocation>
        <location evidence="1">Cell inner membrane</location>
        <topology evidence="1">Single-pass membrane protein</topology>
    </subcellularLocation>
</comment>
<evidence type="ECO:0000256" key="9">
    <source>
        <dbReference type="ARBA" id="ARBA00025772"/>
    </source>
</evidence>
<evidence type="ECO:0000256" key="7">
    <source>
        <dbReference type="ARBA" id="ARBA00022989"/>
    </source>
</evidence>
<keyword evidence="7" id="KW-1133">Transmembrane helix</keyword>
<dbReference type="Pfam" id="PF12019">
    <property type="entry name" value="GspH"/>
    <property type="match status" value="1"/>
</dbReference>
<keyword evidence="3" id="KW-1003">Cell membrane</keyword>
<evidence type="ECO:0000256" key="10">
    <source>
        <dbReference type="ARBA" id="ARBA00030775"/>
    </source>
</evidence>
<evidence type="ECO:0000256" key="5">
    <source>
        <dbReference type="ARBA" id="ARBA00022519"/>
    </source>
</evidence>
<keyword evidence="8" id="KW-0472">Membrane</keyword>
<evidence type="ECO:0000256" key="4">
    <source>
        <dbReference type="ARBA" id="ARBA00022481"/>
    </source>
</evidence>
<dbReference type="SUPFAM" id="SSF54523">
    <property type="entry name" value="Pili subunits"/>
    <property type="match status" value="1"/>
</dbReference>
<protein>
    <recommendedName>
        <fullName evidence="2">Type II secretion system protein H</fullName>
    </recommendedName>
    <alternativeName>
        <fullName evidence="10">General secretion pathway protein H</fullName>
    </alternativeName>
</protein>
<name>A0ABX0XIX2_9SPHN</name>
<proteinExistence type="inferred from homology"/>
<evidence type="ECO:0000256" key="1">
    <source>
        <dbReference type="ARBA" id="ARBA00004377"/>
    </source>
</evidence>
<evidence type="ECO:0000256" key="6">
    <source>
        <dbReference type="ARBA" id="ARBA00022692"/>
    </source>
</evidence>
<gene>
    <name evidence="12" type="ORF">GGR88_000757</name>
</gene>
<organism evidence="12 13">
    <name type="scientific">Sphingomonas jejuensis</name>
    <dbReference type="NCBI Taxonomy" id="904715"/>
    <lineage>
        <taxon>Bacteria</taxon>
        <taxon>Pseudomonadati</taxon>
        <taxon>Pseudomonadota</taxon>
        <taxon>Alphaproteobacteria</taxon>
        <taxon>Sphingomonadales</taxon>
        <taxon>Sphingomonadaceae</taxon>
        <taxon>Sphingomonas</taxon>
    </lineage>
</organism>
<reference evidence="12 13" key="1">
    <citation type="submission" date="2020-03" db="EMBL/GenBank/DDBJ databases">
        <title>Genomic Encyclopedia of Type Strains, Phase IV (KMG-IV): sequencing the most valuable type-strain genomes for metagenomic binning, comparative biology and taxonomic classification.</title>
        <authorList>
            <person name="Goeker M."/>
        </authorList>
    </citation>
    <scope>NUCLEOTIDE SEQUENCE [LARGE SCALE GENOMIC DNA]</scope>
    <source>
        <strain evidence="12 13">DSM 27651</strain>
    </source>
</reference>
<feature type="domain" description="General secretion pathway GspH" evidence="11">
    <location>
        <begin position="28"/>
        <end position="129"/>
    </location>
</feature>
<evidence type="ECO:0000259" key="11">
    <source>
        <dbReference type="Pfam" id="PF12019"/>
    </source>
</evidence>
<comment type="similarity">
    <text evidence="9">Belongs to the GSP H family.</text>
</comment>
<evidence type="ECO:0000256" key="2">
    <source>
        <dbReference type="ARBA" id="ARBA00021549"/>
    </source>
</evidence>
<keyword evidence="4" id="KW-0488">Methylation</keyword>
<dbReference type="InterPro" id="IPR022346">
    <property type="entry name" value="T2SS_GspH"/>
</dbReference>
<sequence>MVAIVIIGLLSATVVLAIPDPRGRVIDEAESFAARTAAARDAAIIEARATAVRVTPAGYAFDREADGEWAPMQEPPFQARAWSGEVRADLGPEGGARIAFDPTGTVSGPISFALVREDARVGVAVGADGRVRVGG</sequence>
<dbReference type="InterPro" id="IPR045584">
    <property type="entry name" value="Pilin-like"/>
</dbReference>